<reference evidence="3 4" key="1">
    <citation type="journal article" date="2014" name="Int. J. Syst. Evol. Microbiol.">
        <title>Complete genome sequence of Corynebacterium casei LMG S-19264T (=DSM 44701T), isolated from a smear-ripened cheese.</title>
        <authorList>
            <consortium name="US DOE Joint Genome Institute (JGI-PGF)"/>
            <person name="Walter F."/>
            <person name="Albersmeier A."/>
            <person name="Kalinowski J."/>
            <person name="Ruckert C."/>
        </authorList>
    </citation>
    <scope>NUCLEOTIDE SEQUENCE [LARGE SCALE GENOMIC DNA]</scope>
    <source>
        <strain evidence="3 4">KCTC 19473</strain>
    </source>
</reference>
<dbReference type="Pfam" id="PF07905">
    <property type="entry name" value="PucR"/>
    <property type="match status" value="1"/>
</dbReference>
<evidence type="ECO:0000259" key="2">
    <source>
        <dbReference type="Pfam" id="PF13556"/>
    </source>
</evidence>
<dbReference type="RefSeq" id="WP_193518518.1">
    <property type="nucleotide sequence ID" value="NZ_BMXL01000032.1"/>
</dbReference>
<protein>
    <submittedName>
        <fullName evidence="3">PucR family transcriptional regulator</fullName>
    </submittedName>
</protein>
<feature type="domain" description="PucR C-terminal helix-turn-helix" evidence="2">
    <location>
        <begin position="433"/>
        <end position="490"/>
    </location>
</feature>
<sequence>MDITVRDITTDPALEVCAVAGTGGLDRPIRWAHVTELPDPAPWMRGGELVLSAGMSVDAEGRAAYVRRIHDAGCVGLAFAIDVWMEEIPEEVLAEGDRLGLPILRVEGGTPFIAIVEAVADHHAKERAREQSRVLGAQDSMARAALRSGPSGVMGELASATAGACLLLDPNGLTRLAVPEGEPEWHALVRASVQGQRSRGMTVLADGEASVLLQSLGTTGRTLGWLAVRHTEPASPHARMLANHAASLLAVDLMYSRNARRALFRERAPHLRAALEGGDGRVLPPLPEPPWEVVHYPCPAPEAALIRASDALPDLLGPTEASERVGLCTLGDALVAVLPATGIPRTGQRLLEALEDLSEGPSAAGACGARSPAELPAAVDRARQAATDGYRHADDSDAWSLLRENLSAEGARAFGRAVLGPLREHDVRNSTDLAHTLRHFLDNSAHVEATARELGVHRNTLRGRLRIAERVLGGDLRQARTRLELWTALYLEPMRCYDGSWHR</sequence>
<dbReference type="InterPro" id="IPR025736">
    <property type="entry name" value="PucR_C-HTH_dom"/>
</dbReference>
<dbReference type="PANTHER" id="PTHR33744:SF1">
    <property type="entry name" value="DNA-BINDING TRANSCRIPTIONAL ACTIVATOR ADER"/>
    <property type="match status" value="1"/>
</dbReference>
<dbReference type="Gene3D" id="1.10.10.2840">
    <property type="entry name" value="PucR C-terminal helix-turn-helix domain"/>
    <property type="match status" value="1"/>
</dbReference>
<keyword evidence="4" id="KW-1185">Reference proteome</keyword>
<dbReference type="AlphaFoldDB" id="A0A918XJ96"/>
<feature type="domain" description="Purine catabolism PurC-like" evidence="1">
    <location>
        <begin position="11"/>
        <end position="121"/>
    </location>
</feature>
<name>A0A918XJ96_9ACTN</name>
<evidence type="ECO:0000313" key="4">
    <source>
        <dbReference type="Proteomes" id="UP000654947"/>
    </source>
</evidence>
<proteinExistence type="predicted"/>
<evidence type="ECO:0000313" key="3">
    <source>
        <dbReference type="EMBL" id="GHD34964.1"/>
    </source>
</evidence>
<accession>A0A918XJ96</accession>
<organism evidence="3 4">
    <name type="scientific">Nocardiopsis kunsanensis</name>
    <dbReference type="NCBI Taxonomy" id="141693"/>
    <lineage>
        <taxon>Bacteria</taxon>
        <taxon>Bacillati</taxon>
        <taxon>Actinomycetota</taxon>
        <taxon>Actinomycetes</taxon>
        <taxon>Streptosporangiales</taxon>
        <taxon>Nocardiopsidaceae</taxon>
        <taxon>Nocardiopsis</taxon>
    </lineage>
</organism>
<dbReference type="InterPro" id="IPR051448">
    <property type="entry name" value="CdaR-like_regulators"/>
</dbReference>
<comment type="caution">
    <text evidence="3">The sequence shown here is derived from an EMBL/GenBank/DDBJ whole genome shotgun (WGS) entry which is preliminary data.</text>
</comment>
<dbReference type="InterPro" id="IPR042070">
    <property type="entry name" value="PucR_C-HTH_sf"/>
</dbReference>
<gene>
    <name evidence="3" type="primary">pucR</name>
    <name evidence="3" type="ORF">GCM10007147_41000</name>
</gene>
<dbReference type="Pfam" id="PF13556">
    <property type="entry name" value="HTH_30"/>
    <property type="match status" value="1"/>
</dbReference>
<dbReference type="PANTHER" id="PTHR33744">
    <property type="entry name" value="CARBOHYDRATE DIACID REGULATOR"/>
    <property type="match status" value="1"/>
</dbReference>
<dbReference type="EMBL" id="BMXL01000032">
    <property type="protein sequence ID" value="GHD34964.1"/>
    <property type="molecule type" value="Genomic_DNA"/>
</dbReference>
<dbReference type="Proteomes" id="UP000654947">
    <property type="component" value="Unassembled WGS sequence"/>
</dbReference>
<dbReference type="InterPro" id="IPR012914">
    <property type="entry name" value="PucR_dom"/>
</dbReference>
<evidence type="ECO:0000259" key="1">
    <source>
        <dbReference type="Pfam" id="PF07905"/>
    </source>
</evidence>